<keyword evidence="1" id="KW-1133">Transmembrane helix</keyword>
<dbReference type="Pfam" id="PF12796">
    <property type="entry name" value="Ank_2"/>
    <property type="match status" value="1"/>
</dbReference>
<evidence type="ECO:0000313" key="2">
    <source>
        <dbReference type="EMBL" id="SPC83523.1"/>
    </source>
</evidence>
<feature type="transmembrane region" description="Helical" evidence="1">
    <location>
        <begin position="259"/>
        <end position="278"/>
    </location>
</feature>
<keyword evidence="1" id="KW-0812">Transmembrane</keyword>
<dbReference type="InterPro" id="IPR002110">
    <property type="entry name" value="Ankyrin_rpt"/>
</dbReference>
<organism evidence="2">
    <name type="scientific">Fagus sylvatica</name>
    <name type="common">Beechnut</name>
    <dbReference type="NCBI Taxonomy" id="28930"/>
    <lineage>
        <taxon>Eukaryota</taxon>
        <taxon>Viridiplantae</taxon>
        <taxon>Streptophyta</taxon>
        <taxon>Embryophyta</taxon>
        <taxon>Tracheophyta</taxon>
        <taxon>Spermatophyta</taxon>
        <taxon>Magnoliopsida</taxon>
        <taxon>eudicotyledons</taxon>
        <taxon>Gunneridae</taxon>
        <taxon>Pentapetalae</taxon>
        <taxon>rosids</taxon>
        <taxon>fabids</taxon>
        <taxon>Fagales</taxon>
        <taxon>Fagaceae</taxon>
        <taxon>Fagus</taxon>
    </lineage>
</organism>
<dbReference type="PANTHER" id="PTHR24128">
    <property type="entry name" value="HOMEOBOX PROTEIN WARIAI"/>
    <property type="match status" value="1"/>
</dbReference>
<sequence length="357" mass="40247">MGNTEMVRRLLQVDGDLVNVKGKERITPLHYVATTGDQLDLLVEFLSFCPNSIADVTIRNETALHIALKRDNVEAFKVLVEWLAVSQLFALAPDIVRVDVKNLEGKTAWDILQGQTKVDNGEIRGILCHARGIIASRLPTVAFCAYNITWTKFLVLERFRTGYARRKMALSMEKRIEHLVIAVLLLTVSYQAILGPPFGLWEDDYEAETNQTLCNTNTTAAYEAGSCHLGTDQTQYNTRVAHEAGTAIDWETSRHFETFLVLNTMIFSVSHIVTLLLLPCGHIGALFSTSLTYVWICYFAILFSNGSDWPEVILAAVLGLIYTLLVTAFANWTRKRPMAYRKLETLQVSMSSQDEYW</sequence>
<dbReference type="EMBL" id="OIVN01000652">
    <property type="protein sequence ID" value="SPC83523.1"/>
    <property type="molecule type" value="Genomic_DNA"/>
</dbReference>
<name>A0A2N9F8M3_FAGSY</name>
<gene>
    <name evidence="2" type="ORF">FSB_LOCUS11405</name>
</gene>
<dbReference type="AlphaFoldDB" id="A0A2N9F8M3"/>
<dbReference type="PANTHER" id="PTHR24128:SF24">
    <property type="entry name" value="ANKYRIN REPEAT PROTEIN"/>
    <property type="match status" value="1"/>
</dbReference>
<protein>
    <submittedName>
        <fullName evidence="2">Uncharacterized protein</fullName>
    </submittedName>
</protein>
<dbReference type="InterPro" id="IPR036770">
    <property type="entry name" value="Ankyrin_rpt-contain_sf"/>
</dbReference>
<feature type="transmembrane region" description="Helical" evidence="1">
    <location>
        <begin position="285"/>
        <end position="306"/>
    </location>
</feature>
<keyword evidence="1" id="KW-0472">Membrane</keyword>
<dbReference type="SUPFAM" id="SSF48403">
    <property type="entry name" value="Ankyrin repeat"/>
    <property type="match status" value="1"/>
</dbReference>
<reference evidence="2" key="1">
    <citation type="submission" date="2018-02" db="EMBL/GenBank/DDBJ databases">
        <authorList>
            <person name="Cohen D.B."/>
            <person name="Kent A.D."/>
        </authorList>
    </citation>
    <scope>NUCLEOTIDE SEQUENCE</scope>
</reference>
<evidence type="ECO:0000256" key="1">
    <source>
        <dbReference type="SAM" id="Phobius"/>
    </source>
</evidence>
<accession>A0A2N9F8M3</accession>
<feature type="transmembrane region" description="Helical" evidence="1">
    <location>
        <begin position="176"/>
        <end position="194"/>
    </location>
</feature>
<dbReference type="Gene3D" id="1.25.40.20">
    <property type="entry name" value="Ankyrin repeat-containing domain"/>
    <property type="match status" value="1"/>
</dbReference>
<proteinExistence type="predicted"/>
<feature type="transmembrane region" description="Helical" evidence="1">
    <location>
        <begin position="312"/>
        <end position="332"/>
    </location>
</feature>